<reference evidence="2" key="1">
    <citation type="journal article" date="2019" name="Int. J. Syst. Evol. Microbiol.">
        <title>The Global Catalogue of Microorganisms (GCM) 10K type strain sequencing project: providing services to taxonomists for standard genome sequencing and annotation.</title>
        <authorList>
            <consortium name="The Broad Institute Genomics Platform"/>
            <consortium name="The Broad Institute Genome Sequencing Center for Infectious Disease"/>
            <person name="Wu L."/>
            <person name="Ma J."/>
        </authorList>
    </citation>
    <scope>NUCLEOTIDE SEQUENCE [LARGE SCALE GENOMIC DNA]</scope>
    <source>
        <strain evidence="2">TISTR 1514</strain>
    </source>
</reference>
<accession>A0ABW5UXV5</accession>
<organism evidence="1 2">
    <name type="scientific">Gulosibacter faecalis</name>
    <dbReference type="NCBI Taxonomy" id="272240"/>
    <lineage>
        <taxon>Bacteria</taxon>
        <taxon>Bacillati</taxon>
        <taxon>Actinomycetota</taxon>
        <taxon>Actinomycetes</taxon>
        <taxon>Micrococcales</taxon>
        <taxon>Microbacteriaceae</taxon>
        <taxon>Gulosibacter</taxon>
    </lineage>
</organism>
<evidence type="ECO:0000313" key="2">
    <source>
        <dbReference type="Proteomes" id="UP001597492"/>
    </source>
</evidence>
<proteinExistence type="predicted"/>
<gene>
    <name evidence="1" type="ORF">ACFSW7_09190</name>
</gene>
<name>A0ABW5UXV5_9MICO</name>
<keyword evidence="2" id="KW-1185">Reference proteome</keyword>
<evidence type="ECO:0000313" key="1">
    <source>
        <dbReference type="EMBL" id="MFD2758552.1"/>
    </source>
</evidence>
<dbReference type="EMBL" id="JBHUNE010000006">
    <property type="protein sequence ID" value="MFD2758552.1"/>
    <property type="molecule type" value="Genomic_DNA"/>
</dbReference>
<dbReference type="RefSeq" id="WP_019617706.1">
    <property type="nucleotide sequence ID" value="NZ_JBHUNE010000006.1"/>
</dbReference>
<comment type="caution">
    <text evidence="1">The sequence shown here is derived from an EMBL/GenBank/DDBJ whole genome shotgun (WGS) entry which is preliminary data.</text>
</comment>
<protein>
    <submittedName>
        <fullName evidence="1">Uncharacterized protein</fullName>
    </submittedName>
</protein>
<sequence length="98" mass="10777">MTSDDSRNLDMDIHAWINLESPTLPAFVRDVPDLKAEGPGVVLRCTSFSVTPVGVEFLFGAVAEGDGSRRIERRPPRVPRQIGDEDALSMWICDPSPP</sequence>
<dbReference type="Proteomes" id="UP001597492">
    <property type="component" value="Unassembled WGS sequence"/>
</dbReference>